<dbReference type="EMBL" id="CP069028">
    <property type="protein sequence ID" value="QRC96689.1"/>
    <property type="molecule type" value="Genomic_DNA"/>
</dbReference>
<sequence length="162" mass="17951">MCQNLELKTQSAGLASGLRLTEENLRLHSAVNKKMPPQIMLQNHQLAEKEFHYNFNMDYEESEDGDLLAMHDLALRQAVSLEALQAYGGCFVSGFLAMQETPPWASSPTATTYSGTSSTSTGSPRPDSQTLSREDLRDLSGKSKKSWKGLKKIRSIARLSKN</sequence>
<dbReference type="KEGG" id="pno:SNOG_01590"/>
<dbReference type="RefSeq" id="XP_001792227.1">
    <property type="nucleotide sequence ID" value="XM_001792175.1"/>
</dbReference>
<dbReference type="AlphaFoldDB" id="A0A7U2I004"/>
<name>A0A7U2I004_PHANO</name>
<organism evidence="2 3">
    <name type="scientific">Phaeosphaeria nodorum (strain SN15 / ATCC MYA-4574 / FGSC 10173)</name>
    <name type="common">Glume blotch fungus</name>
    <name type="synonym">Parastagonospora nodorum</name>
    <dbReference type="NCBI Taxonomy" id="321614"/>
    <lineage>
        <taxon>Eukaryota</taxon>
        <taxon>Fungi</taxon>
        <taxon>Dikarya</taxon>
        <taxon>Ascomycota</taxon>
        <taxon>Pezizomycotina</taxon>
        <taxon>Dothideomycetes</taxon>
        <taxon>Pleosporomycetidae</taxon>
        <taxon>Pleosporales</taxon>
        <taxon>Pleosporineae</taxon>
        <taxon>Phaeosphaeriaceae</taxon>
        <taxon>Parastagonospora</taxon>
    </lineage>
</organism>
<gene>
    <name evidence="2" type="ORF">JI435_015900</name>
</gene>
<reference evidence="3" key="1">
    <citation type="journal article" date="2021" name="BMC Genomics">
        <title>Chromosome-level genome assembly and manually-curated proteome of model necrotroph Parastagonospora nodorum Sn15 reveals a genome-wide trove of candidate effector homologs, and redundancy of virulence-related functions within an accessory chromosome.</title>
        <authorList>
            <person name="Bertazzoni S."/>
            <person name="Jones D.A.B."/>
            <person name="Phan H.T."/>
            <person name="Tan K.-C."/>
            <person name="Hane J.K."/>
        </authorList>
    </citation>
    <scope>NUCLEOTIDE SEQUENCE [LARGE SCALE GENOMIC DNA]</scope>
    <source>
        <strain evidence="3">SN15 / ATCC MYA-4574 / FGSC 10173)</strain>
    </source>
</reference>
<accession>A0A7U2I004</accession>
<feature type="region of interest" description="Disordered" evidence="1">
    <location>
        <begin position="103"/>
        <end position="146"/>
    </location>
</feature>
<evidence type="ECO:0000256" key="1">
    <source>
        <dbReference type="SAM" id="MobiDB-lite"/>
    </source>
</evidence>
<dbReference type="VEuPathDB" id="FungiDB:JI435_015900"/>
<dbReference type="OMA" id="KAYGGCF"/>
<evidence type="ECO:0000313" key="2">
    <source>
        <dbReference type="EMBL" id="QRC96689.1"/>
    </source>
</evidence>
<dbReference type="Proteomes" id="UP000663193">
    <property type="component" value="Chromosome 6"/>
</dbReference>
<protein>
    <submittedName>
        <fullName evidence="2">Uncharacterized protein</fullName>
    </submittedName>
</protein>
<keyword evidence="3" id="KW-1185">Reference proteome</keyword>
<feature type="compositionally biased region" description="Low complexity" evidence="1">
    <location>
        <begin position="103"/>
        <end position="124"/>
    </location>
</feature>
<feature type="compositionally biased region" description="Basic and acidic residues" evidence="1">
    <location>
        <begin position="132"/>
        <end position="141"/>
    </location>
</feature>
<evidence type="ECO:0000313" key="3">
    <source>
        <dbReference type="Proteomes" id="UP000663193"/>
    </source>
</evidence>
<proteinExistence type="predicted"/>
<dbReference type="OrthoDB" id="3778648at2759"/>